<evidence type="ECO:0008006" key="3">
    <source>
        <dbReference type="Google" id="ProtNLM"/>
    </source>
</evidence>
<dbReference type="Proteomes" id="UP000637578">
    <property type="component" value="Unassembled WGS sequence"/>
</dbReference>
<dbReference type="AlphaFoldDB" id="A0A8J3FU35"/>
<dbReference type="InterPro" id="IPR035948">
    <property type="entry name" value="YwqG-like_sf"/>
</dbReference>
<sequence>MSFPSQAVRFVPADGPVSEPVTKFGGQPVWLGEPAWPLSKELGRPMRFLGQVRLPGEEVRLAYLFLTDDVAEEVDSTWEPEGGENACFCQPGRLPSFVSTAAISRGPTHGPDHLVEVVQPEDDGEEVLCWLGGEPTWLLGDESPAGAWSFLAQIDSCDLPFDVDFGEDGVGYAFVDEHTGEGRFLWQSD</sequence>
<name>A0A8J3FU35_9PSEU</name>
<reference evidence="1" key="2">
    <citation type="submission" date="2020-09" db="EMBL/GenBank/DDBJ databases">
        <authorList>
            <person name="Sun Q."/>
            <person name="Zhou Y."/>
        </authorList>
    </citation>
    <scope>NUCLEOTIDE SEQUENCE</scope>
    <source>
        <strain evidence="1">CGMCC 4.5737</strain>
    </source>
</reference>
<evidence type="ECO:0000313" key="2">
    <source>
        <dbReference type="Proteomes" id="UP000637578"/>
    </source>
</evidence>
<protein>
    <recommendedName>
        <fullName evidence="3">DUF1963 domain-containing protein</fullName>
    </recommendedName>
</protein>
<dbReference type="Gene3D" id="2.30.320.10">
    <property type="entry name" value="YwqG-like"/>
    <property type="match status" value="1"/>
</dbReference>
<dbReference type="SUPFAM" id="SSF103032">
    <property type="entry name" value="Hypothetical protein YwqG"/>
    <property type="match status" value="1"/>
</dbReference>
<keyword evidence="2" id="KW-1185">Reference proteome</keyword>
<dbReference type="EMBL" id="BMMK01000006">
    <property type="protein sequence ID" value="GGM47036.1"/>
    <property type="molecule type" value="Genomic_DNA"/>
</dbReference>
<organism evidence="1 2">
    <name type="scientific">Longimycelium tulufanense</name>
    <dbReference type="NCBI Taxonomy" id="907463"/>
    <lineage>
        <taxon>Bacteria</taxon>
        <taxon>Bacillati</taxon>
        <taxon>Actinomycetota</taxon>
        <taxon>Actinomycetes</taxon>
        <taxon>Pseudonocardiales</taxon>
        <taxon>Pseudonocardiaceae</taxon>
        <taxon>Longimycelium</taxon>
    </lineage>
</organism>
<proteinExistence type="predicted"/>
<evidence type="ECO:0000313" key="1">
    <source>
        <dbReference type="EMBL" id="GGM47036.1"/>
    </source>
</evidence>
<comment type="caution">
    <text evidence="1">The sequence shown here is derived from an EMBL/GenBank/DDBJ whole genome shotgun (WGS) entry which is preliminary data.</text>
</comment>
<accession>A0A8J3FU35</accession>
<reference evidence="1" key="1">
    <citation type="journal article" date="2014" name="Int. J. Syst. Evol. Microbiol.">
        <title>Complete genome sequence of Corynebacterium casei LMG S-19264T (=DSM 44701T), isolated from a smear-ripened cheese.</title>
        <authorList>
            <consortium name="US DOE Joint Genome Institute (JGI-PGF)"/>
            <person name="Walter F."/>
            <person name="Albersmeier A."/>
            <person name="Kalinowski J."/>
            <person name="Ruckert C."/>
        </authorList>
    </citation>
    <scope>NUCLEOTIDE SEQUENCE</scope>
    <source>
        <strain evidence="1">CGMCC 4.5737</strain>
    </source>
</reference>
<gene>
    <name evidence="1" type="ORF">GCM10012275_17630</name>
</gene>